<proteinExistence type="predicted"/>
<evidence type="ECO:0000313" key="2">
    <source>
        <dbReference type="EMBL" id="KAA6371798.1"/>
    </source>
</evidence>
<evidence type="ECO:0000256" key="1">
    <source>
        <dbReference type="SAM" id="MobiDB-lite"/>
    </source>
</evidence>
<gene>
    <name evidence="2" type="ORF">EZS28_032674</name>
</gene>
<comment type="caution">
    <text evidence="2">The sequence shown here is derived from an EMBL/GenBank/DDBJ whole genome shotgun (WGS) entry which is preliminary data.</text>
</comment>
<feature type="compositionally biased region" description="Polar residues" evidence="1">
    <location>
        <begin position="13"/>
        <end position="23"/>
    </location>
</feature>
<accession>A0A5J4UMZ2</accession>
<organism evidence="2 3">
    <name type="scientific">Streblomastix strix</name>
    <dbReference type="NCBI Taxonomy" id="222440"/>
    <lineage>
        <taxon>Eukaryota</taxon>
        <taxon>Metamonada</taxon>
        <taxon>Preaxostyla</taxon>
        <taxon>Oxymonadida</taxon>
        <taxon>Streblomastigidae</taxon>
        <taxon>Streblomastix</taxon>
    </lineage>
</organism>
<dbReference type="EMBL" id="SNRW01014149">
    <property type="protein sequence ID" value="KAA6371798.1"/>
    <property type="molecule type" value="Genomic_DNA"/>
</dbReference>
<evidence type="ECO:0000313" key="3">
    <source>
        <dbReference type="Proteomes" id="UP000324800"/>
    </source>
</evidence>
<dbReference type="Proteomes" id="UP000324800">
    <property type="component" value="Unassembled WGS sequence"/>
</dbReference>
<name>A0A5J4UMZ2_9EUKA</name>
<feature type="region of interest" description="Disordered" evidence="1">
    <location>
        <begin position="1"/>
        <end position="23"/>
    </location>
</feature>
<dbReference type="AlphaFoldDB" id="A0A5J4UMZ2"/>
<protein>
    <submittedName>
        <fullName evidence="2">Uncharacterized protein</fullName>
    </submittedName>
</protein>
<sequence length="72" mass="8259">MKNTLMTAKNPDTDAQNTQQRESGTTYWTQIYGDPNKGNWLTHYNGYPGLEDHGGRLGKRMTFGDPTKYNFK</sequence>
<reference evidence="2 3" key="1">
    <citation type="submission" date="2019-03" db="EMBL/GenBank/DDBJ databases">
        <title>Single cell metagenomics reveals metabolic interactions within the superorganism composed of flagellate Streblomastix strix and complex community of Bacteroidetes bacteria on its surface.</title>
        <authorList>
            <person name="Treitli S.C."/>
            <person name="Kolisko M."/>
            <person name="Husnik F."/>
            <person name="Keeling P."/>
            <person name="Hampl V."/>
        </authorList>
    </citation>
    <scope>NUCLEOTIDE SEQUENCE [LARGE SCALE GENOMIC DNA]</scope>
    <source>
        <strain evidence="2">ST1C</strain>
    </source>
</reference>
<feature type="region of interest" description="Disordered" evidence="1">
    <location>
        <begin position="51"/>
        <end position="72"/>
    </location>
</feature>